<dbReference type="InterPro" id="IPR032675">
    <property type="entry name" value="LRR_dom_sf"/>
</dbReference>
<evidence type="ECO:0000256" key="11">
    <source>
        <dbReference type="ARBA" id="ARBA00040950"/>
    </source>
</evidence>
<comment type="caution">
    <text evidence="13">The sequence shown here is derived from an EMBL/GenBank/DDBJ whole genome shotgun (WGS) entry which is preliminary data.</text>
</comment>
<keyword evidence="9" id="KW-0966">Cell projection</keyword>
<dbReference type="InterPro" id="IPR050576">
    <property type="entry name" value="Cilia_flagella_integrity"/>
</dbReference>
<reference evidence="13 14" key="1">
    <citation type="journal article" date="2023" name="Commun. Biol.">
        <title>Genome analysis of Parmales, the sister group of diatoms, reveals the evolutionary specialization of diatoms from phago-mixotrophs to photoautotrophs.</title>
        <authorList>
            <person name="Ban H."/>
            <person name="Sato S."/>
            <person name="Yoshikawa S."/>
            <person name="Yamada K."/>
            <person name="Nakamura Y."/>
            <person name="Ichinomiya M."/>
            <person name="Sato N."/>
            <person name="Blanc-Mathieu R."/>
            <person name="Endo H."/>
            <person name="Kuwata A."/>
            <person name="Ogata H."/>
        </authorList>
    </citation>
    <scope>NUCLEOTIDE SEQUENCE [LARGE SCALE GENOMIC DNA]</scope>
</reference>
<dbReference type="SUPFAM" id="SSF52075">
    <property type="entry name" value="Outer arm dynein light chain 1"/>
    <property type="match status" value="1"/>
</dbReference>
<keyword evidence="8" id="KW-0206">Cytoskeleton</keyword>
<keyword evidence="14" id="KW-1185">Reference proteome</keyword>
<evidence type="ECO:0000256" key="3">
    <source>
        <dbReference type="ARBA" id="ARBA00022614"/>
    </source>
</evidence>
<sequence>MAPTDSDDINVIDEDLIQSSLVDLSADPSNTTQPLSALVSQATSLRLSFKNIKKIDNLQGFNNLTTLCLDNNVIDKIGQITHLTNLKWLDLSFNNISVIEGLEKLTQLTDLTLFNNKIEQIGGLDQCTELQCLSLGNNKIANLDVCQYLRKFRQLRLVNLEGNPVFKEAEYKMMLLAYLPNIKYLDYALIYESDVATAREQYQDELQEAEENEVVESEKAKRDAQAAALTALLEAANLGVIQTIFDDFFAEDTEHAKLQHLPSINEHVDTLRNSIDQLSETFKVAGLALQEAKDTEIAKFEAALGKMRSADAETSVGLIEDFSRQKKRVFREISTAENPDRSLALPLTEKLDDLYDKLMDLEMQQVQKFEEMLGDFEEEYMTLKGQCGELTQNYFKSLQEAEENYFNNVTALANELLEKAGKEELDMSTLSEEATNLLVDRDTLMASISGSHDIHVTKGFNAETQCEEREKTRFIKAVGGYQEDARERNRARIMEIYQYIQESKSDINKIIEEEAPDDDEYDDM</sequence>
<keyword evidence="5" id="KW-0282">Flagellum</keyword>
<dbReference type="InterPro" id="IPR001611">
    <property type="entry name" value="Leu-rich_rpt"/>
</dbReference>
<keyword evidence="7" id="KW-0969">Cilium</keyword>
<keyword evidence="2" id="KW-0963">Cytoplasm</keyword>
<name>A0ABQ6MPF6_9STRA</name>
<dbReference type="EMBL" id="BRYB01003040">
    <property type="protein sequence ID" value="GMI29507.1"/>
    <property type="molecule type" value="Genomic_DNA"/>
</dbReference>
<evidence type="ECO:0000256" key="12">
    <source>
        <dbReference type="SAM" id="Coils"/>
    </source>
</evidence>
<feature type="coiled-coil region" evidence="12">
    <location>
        <begin position="192"/>
        <end position="227"/>
    </location>
</feature>
<accession>A0ABQ6MPF6</accession>
<comment type="similarity">
    <text evidence="10">Belongs to the DRC3 family.</text>
</comment>
<evidence type="ECO:0000313" key="14">
    <source>
        <dbReference type="Proteomes" id="UP001165060"/>
    </source>
</evidence>
<proteinExistence type="inferred from homology"/>
<dbReference type="PROSITE" id="PS51450">
    <property type="entry name" value="LRR"/>
    <property type="match status" value="4"/>
</dbReference>
<dbReference type="Pfam" id="PF14580">
    <property type="entry name" value="LRR_9"/>
    <property type="match status" value="1"/>
</dbReference>
<evidence type="ECO:0000256" key="9">
    <source>
        <dbReference type="ARBA" id="ARBA00023273"/>
    </source>
</evidence>
<dbReference type="PANTHER" id="PTHR45973">
    <property type="entry name" value="PROTEIN PHOSPHATASE 1 REGULATORY SUBUNIT SDS22-RELATED"/>
    <property type="match status" value="1"/>
</dbReference>
<evidence type="ECO:0000256" key="1">
    <source>
        <dbReference type="ARBA" id="ARBA00004611"/>
    </source>
</evidence>
<dbReference type="Gene3D" id="3.80.10.10">
    <property type="entry name" value="Ribonuclease Inhibitor"/>
    <property type="match status" value="2"/>
</dbReference>
<gene>
    <name evidence="13" type="ORF">TeGR_g3958</name>
</gene>
<keyword evidence="3" id="KW-0433">Leucine-rich repeat</keyword>
<protein>
    <recommendedName>
        <fullName evidence="11">Dynein regulatory complex subunit 3</fullName>
    </recommendedName>
</protein>
<organism evidence="13 14">
    <name type="scientific">Tetraparma gracilis</name>
    <dbReference type="NCBI Taxonomy" id="2962635"/>
    <lineage>
        <taxon>Eukaryota</taxon>
        <taxon>Sar</taxon>
        <taxon>Stramenopiles</taxon>
        <taxon>Ochrophyta</taxon>
        <taxon>Bolidophyceae</taxon>
        <taxon>Parmales</taxon>
        <taxon>Triparmaceae</taxon>
        <taxon>Tetraparma</taxon>
    </lineage>
</organism>
<evidence type="ECO:0000256" key="4">
    <source>
        <dbReference type="ARBA" id="ARBA00022737"/>
    </source>
</evidence>
<dbReference type="Proteomes" id="UP001165060">
    <property type="component" value="Unassembled WGS sequence"/>
</dbReference>
<keyword evidence="6 12" id="KW-0175">Coiled coil</keyword>
<dbReference type="SMART" id="SM00365">
    <property type="entry name" value="LRR_SD22"/>
    <property type="match status" value="4"/>
</dbReference>
<evidence type="ECO:0000256" key="2">
    <source>
        <dbReference type="ARBA" id="ARBA00022490"/>
    </source>
</evidence>
<evidence type="ECO:0000256" key="10">
    <source>
        <dbReference type="ARBA" id="ARBA00038378"/>
    </source>
</evidence>
<evidence type="ECO:0000256" key="7">
    <source>
        <dbReference type="ARBA" id="ARBA00023069"/>
    </source>
</evidence>
<comment type="subcellular location">
    <subcellularLocation>
        <location evidence="1">Cytoplasm</location>
        <location evidence="1">Cytoskeleton</location>
        <location evidence="1">Flagellum axoneme</location>
    </subcellularLocation>
</comment>
<evidence type="ECO:0000256" key="8">
    <source>
        <dbReference type="ARBA" id="ARBA00023212"/>
    </source>
</evidence>
<evidence type="ECO:0000256" key="6">
    <source>
        <dbReference type="ARBA" id="ARBA00023054"/>
    </source>
</evidence>
<feature type="coiled-coil region" evidence="12">
    <location>
        <begin position="359"/>
        <end position="386"/>
    </location>
</feature>
<keyword evidence="4" id="KW-0677">Repeat</keyword>
<evidence type="ECO:0000256" key="5">
    <source>
        <dbReference type="ARBA" id="ARBA00022846"/>
    </source>
</evidence>
<evidence type="ECO:0000313" key="13">
    <source>
        <dbReference type="EMBL" id="GMI29507.1"/>
    </source>
</evidence>
<dbReference type="PANTHER" id="PTHR45973:SF12">
    <property type="entry name" value="DYNEIN REGULATORY COMPLEX SUBUNIT 3"/>
    <property type="match status" value="1"/>
</dbReference>